<accession>A0A1S9RIG3</accession>
<dbReference type="EMBL" id="LJBN01000169">
    <property type="protein sequence ID" value="OOQ85314.1"/>
    <property type="molecule type" value="Genomic_DNA"/>
</dbReference>
<feature type="transmembrane region" description="Helical" evidence="8">
    <location>
        <begin position="53"/>
        <end position="76"/>
    </location>
</feature>
<evidence type="ECO:0000313" key="11">
    <source>
        <dbReference type="Proteomes" id="UP000190744"/>
    </source>
</evidence>
<feature type="transmembrane region" description="Helical" evidence="8">
    <location>
        <begin position="209"/>
        <end position="230"/>
    </location>
</feature>
<sequence>MGGTTVKKEVSSSNEEVDRQSVDNGALEQLQTASHQFSSAAERRLVRKIDFTILPIMLVAYMMAFLDKQTLGYAALMGIRENLHLVGSQYSWTSGIFYFGYLFFSYPASLLMVKYPLGKYLAINFILWAIVLACHAATKNFATLMVTRFLLGCTEASLSPGFTLITSLWYRTSEQPLRAGIWFCGNSLSLIFGNLIAVGILQIKHSLKAWQWLFIIFGLATFAWGTLMLFRLPDSPTDAKFLTEEERLIAIERMRANQTGFKNTEIDRSQVVEAFADIKTWLLAALILACNIPNGGFTTFNGLVLQGFGFDTFHTLLLGLPGGFIVFIFVLAGGIVSSKVPNSRCLVMVGMIMISIMGSALVYAGTSIATRYAGLLLMGIYSASMPVSMAMISSNVGGFTKKTTVSAIYFIMYCTGNIIGPQLFFTREAPKYQSGFLAIIICLVICVILGLALFFYLRWENSRRDKMTVTAESAEHQEKNGALAQVELVDTTDLKNMRFRLNSSLFSDIPFMRLPLKRP</sequence>
<feature type="transmembrane region" description="Helical" evidence="8">
    <location>
        <begin position="372"/>
        <end position="392"/>
    </location>
</feature>
<protein>
    <submittedName>
        <fullName evidence="10">Allantoate permease</fullName>
    </submittedName>
</protein>
<dbReference type="GO" id="GO:0016020">
    <property type="term" value="C:membrane"/>
    <property type="evidence" value="ECO:0007669"/>
    <property type="project" value="UniProtKB-SubCell"/>
</dbReference>
<feature type="transmembrane region" description="Helical" evidence="8">
    <location>
        <begin position="120"/>
        <end position="138"/>
    </location>
</feature>
<comment type="subcellular location">
    <subcellularLocation>
        <location evidence="1">Membrane</location>
        <topology evidence="1">Multi-pass membrane protein</topology>
    </subcellularLocation>
</comment>
<feature type="transmembrane region" description="Helical" evidence="8">
    <location>
        <begin position="281"/>
        <end position="304"/>
    </location>
</feature>
<feature type="transmembrane region" description="Helical" evidence="8">
    <location>
        <begin position="144"/>
        <end position="169"/>
    </location>
</feature>
<dbReference type="AlphaFoldDB" id="A0A1S9RIG3"/>
<comment type="similarity">
    <text evidence="6">Belongs to the major facilitator superfamily. Allantoate permease family.</text>
</comment>
<proteinExistence type="inferred from homology"/>
<dbReference type="Proteomes" id="UP000190744">
    <property type="component" value="Unassembled WGS sequence"/>
</dbReference>
<dbReference type="PANTHER" id="PTHR43791">
    <property type="entry name" value="PERMEASE-RELATED"/>
    <property type="match status" value="1"/>
</dbReference>
<evidence type="ECO:0000313" key="10">
    <source>
        <dbReference type="EMBL" id="OOQ85314.1"/>
    </source>
</evidence>
<organism evidence="10 11">
    <name type="scientific">Penicillium brasilianum</name>
    <dbReference type="NCBI Taxonomy" id="104259"/>
    <lineage>
        <taxon>Eukaryota</taxon>
        <taxon>Fungi</taxon>
        <taxon>Dikarya</taxon>
        <taxon>Ascomycota</taxon>
        <taxon>Pezizomycotina</taxon>
        <taxon>Eurotiomycetes</taxon>
        <taxon>Eurotiomycetidae</taxon>
        <taxon>Eurotiales</taxon>
        <taxon>Aspergillaceae</taxon>
        <taxon>Penicillium</taxon>
    </lineage>
</organism>
<dbReference type="Pfam" id="PF07690">
    <property type="entry name" value="MFS_1"/>
    <property type="match status" value="1"/>
</dbReference>
<evidence type="ECO:0000256" key="3">
    <source>
        <dbReference type="ARBA" id="ARBA00022692"/>
    </source>
</evidence>
<dbReference type="InterPro" id="IPR036259">
    <property type="entry name" value="MFS_trans_sf"/>
</dbReference>
<keyword evidence="5 8" id="KW-0472">Membrane</keyword>
<dbReference type="GO" id="GO:0022857">
    <property type="term" value="F:transmembrane transporter activity"/>
    <property type="evidence" value="ECO:0007669"/>
    <property type="project" value="InterPro"/>
</dbReference>
<keyword evidence="2" id="KW-0813">Transport</keyword>
<keyword evidence="4 8" id="KW-1133">Transmembrane helix</keyword>
<dbReference type="SUPFAM" id="SSF103473">
    <property type="entry name" value="MFS general substrate transporter"/>
    <property type="match status" value="1"/>
</dbReference>
<evidence type="ECO:0000256" key="8">
    <source>
        <dbReference type="SAM" id="Phobius"/>
    </source>
</evidence>
<reference evidence="11" key="1">
    <citation type="submission" date="2015-09" db="EMBL/GenBank/DDBJ databases">
        <authorList>
            <person name="Fill T.P."/>
            <person name="Baretta J.F."/>
            <person name="de Almeida L.G."/>
            <person name="Rocha M."/>
            <person name="de Souza D.H."/>
            <person name="Malavazi I."/>
            <person name="Cerdeira L.T."/>
            <person name="Hong H."/>
            <person name="Samborskyy M."/>
            <person name="de Vasconcelos A.T."/>
            <person name="Leadlay P."/>
            <person name="Rodrigues-Filho E."/>
        </authorList>
    </citation>
    <scope>NUCLEOTIDE SEQUENCE [LARGE SCALE GENOMIC DNA]</scope>
    <source>
        <strain evidence="11">LaBioMMi 136</strain>
    </source>
</reference>
<evidence type="ECO:0000256" key="2">
    <source>
        <dbReference type="ARBA" id="ARBA00022448"/>
    </source>
</evidence>
<dbReference type="InterPro" id="IPR011701">
    <property type="entry name" value="MFS"/>
</dbReference>
<feature type="domain" description="Major facilitator superfamily (MFS) profile" evidence="9">
    <location>
        <begin position="53"/>
        <end position="462"/>
    </location>
</feature>
<comment type="caution">
    <text evidence="10">The sequence shown here is derived from an EMBL/GenBank/DDBJ whole genome shotgun (WGS) entry which is preliminary data.</text>
</comment>
<dbReference type="Gene3D" id="1.20.1250.20">
    <property type="entry name" value="MFS general substrate transporter like domains"/>
    <property type="match status" value="2"/>
</dbReference>
<feature type="transmembrane region" description="Helical" evidence="8">
    <location>
        <begin position="404"/>
        <end position="424"/>
    </location>
</feature>
<evidence type="ECO:0000256" key="4">
    <source>
        <dbReference type="ARBA" id="ARBA00022989"/>
    </source>
</evidence>
<keyword evidence="3 8" id="KW-0812">Transmembrane</keyword>
<gene>
    <name evidence="10" type="ORF">PEBR_26597</name>
</gene>
<dbReference type="InterPro" id="IPR020846">
    <property type="entry name" value="MFS_dom"/>
</dbReference>
<feature type="transmembrane region" description="Helical" evidence="8">
    <location>
        <begin position="436"/>
        <end position="457"/>
    </location>
</feature>
<name>A0A1S9RIG3_PENBI</name>
<evidence type="ECO:0000256" key="5">
    <source>
        <dbReference type="ARBA" id="ARBA00023136"/>
    </source>
</evidence>
<feature type="transmembrane region" description="Helical" evidence="8">
    <location>
        <begin position="181"/>
        <end position="203"/>
    </location>
</feature>
<dbReference type="PROSITE" id="PS50850">
    <property type="entry name" value="MFS"/>
    <property type="match status" value="1"/>
</dbReference>
<feature type="transmembrane region" description="Helical" evidence="8">
    <location>
        <begin position="96"/>
        <end position="113"/>
    </location>
</feature>
<evidence type="ECO:0000256" key="6">
    <source>
        <dbReference type="ARBA" id="ARBA00037968"/>
    </source>
</evidence>
<evidence type="ECO:0000256" key="7">
    <source>
        <dbReference type="SAM" id="MobiDB-lite"/>
    </source>
</evidence>
<feature type="transmembrane region" description="Helical" evidence="8">
    <location>
        <begin position="316"/>
        <end position="336"/>
    </location>
</feature>
<evidence type="ECO:0000256" key="1">
    <source>
        <dbReference type="ARBA" id="ARBA00004141"/>
    </source>
</evidence>
<feature type="region of interest" description="Disordered" evidence="7">
    <location>
        <begin position="1"/>
        <end position="20"/>
    </location>
</feature>
<feature type="transmembrane region" description="Helical" evidence="8">
    <location>
        <begin position="345"/>
        <end position="366"/>
    </location>
</feature>
<evidence type="ECO:0000259" key="9">
    <source>
        <dbReference type="PROSITE" id="PS50850"/>
    </source>
</evidence>
<dbReference type="FunFam" id="1.20.1250.20:FF:000064">
    <property type="entry name" value="MFS allantoate transporter"/>
    <property type="match status" value="1"/>
</dbReference>
<dbReference type="PANTHER" id="PTHR43791:SF103">
    <property type="entry name" value="MAJOR FACILITATOR SUPERFAMILY (MFS) PROFILE DOMAIN-CONTAINING PROTEIN-RELATED"/>
    <property type="match status" value="1"/>
</dbReference>